<evidence type="ECO:0000313" key="2">
    <source>
        <dbReference type="EMBL" id="OGY83641.1"/>
    </source>
</evidence>
<dbReference type="Pfam" id="PF01865">
    <property type="entry name" value="PhoU_div"/>
    <property type="match status" value="1"/>
</dbReference>
<accession>A0A1G2B361</accession>
<sequence>MKFSLLPREEKFFELFILQAKNVRDGVEALNGLVDNYTDVEQKYRKIEHIEHTGDNITHDIFTKLRDTFITPFEREDIHELASGLDDVLDCIEGVASRLHYFSIQSPTPELKQLVVIIHEAVQQIYEAILRLKSLEHAHTFCEKINTLENQADVICQTAIAALFEKARDVEQVKELIKLKEIYSRLETASDRCEDVANVIESIIVKST</sequence>
<dbReference type="STRING" id="1798543.A2898_05640"/>
<organism evidence="2 3">
    <name type="scientific">Candidatus Kerfeldbacteria bacterium RIFCSPLOWO2_01_FULL_48_11</name>
    <dbReference type="NCBI Taxonomy" id="1798543"/>
    <lineage>
        <taxon>Bacteria</taxon>
        <taxon>Candidatus Kerfeldiibacteriota</taxon>
    </lineage>
</organism>
<dbReference type="Gene3D" id="1.20.58.220">
    <property type="entry name" value="Phosphate transport system protein phou homolog 2, domain 2"/>
    <property type="match status" value="1"/>
</dbReference>
<reference evidence="2 3" key="1">
    <citation type="journal article" date="2016" name="Nat. Commun.">
        <title>Thousands of microbial genomes shed light on interconnected biogeochemical processes in an aquifer system.</title>
        <authorList>
            <person name="Anantharaman K."/>
            <person name="Brown C.T."/>
            <person name="Hug L.A."/>
            <person name="Sharon I."/>
            <person name="Castelle C.J."/>
            <person name="Probst A.J."/>
            <person name="Thomas B.C."/>
            <person name="Singh A."/>
            <person name="Wilkins M.J."/>
            <person name="Karaoz U."/>
            <person name="Brodie E.L."/>
            <person name="Williams K.H."/>
            <person name="Hubbard S.S."/>
            <person name="Banfield J.F."/>
        </authorList>
    </citation>
    <scope>NUCLEOTIDE SEQUENCE [LARGE SCALE GENOMIC DNA]</scope>
</reference>
<dbReference type="InterPro" id="IPR018445">
    <property type="entry name" value="Put_Phosphate_transp_reg"/>
</dbReference>
<protein>
    <recommendedName>
        <fullName evidence="4">Phosphate transport regulator</fullName>
    </recommendedName>
</protein>
<evidence type="ECO:0000256" key="1">
    <source>
        <dbReference type="ARBA" id="ARBA00008591"/>
    </source>
</evidence>
<proteinExistence type="inferred from homology"/>
<dbReference type="InterPro" id="IPR038078">
    <property type="entry name" value="PhoU-like_sf"/>
</dbReference>
<dbReference type="AlphaFoldDB" id="A0A1G2B361"/>
<dbReference type="PANTHER" id="PTHR37298">
    <property type="entry name" value="UPF0111 PROTEIN YKAA"/>
    <property type="match status" value="1"/>
</dbReference>
<dbReference type="InterPro" id="IPR052912">
    <property type="entry name" value="UPF0111_domain"/>
</dbReference>
<dbReference type="PANTHER" id="PTHR37298:SF1">
    <property type="entry name" value="UPF0111 PROTEIN YKAA"/>
    <property type="match status" value="1"/>
</dbReference>
<gene>
    <name evidence="2" type="ORF">A2898_05640</name>
</gene>
<evidence type="ECO:0000313" key="3">
    <source>
        <dbReference type="Proteomes" id="UP000179164"/>
    </source>
</evidence>
<name>A0A1G2B361_9BACT</name>
<dbReference type="EMBL" id="MHKE01000013">
    <property type="protein sequence ID" value="OGY83641.1"/>
    <property type="molecule type" value="Genomic_DNA"/>
</dbReference>
<evidence type="ECO:0008006" key="4">
    <source>
        <dbReference type="Google" id="ProtNLM"/>
    </source>
</evidence>
<comment type="similarity">
    <text evidence="1">Belongs to the UPF0111 family.</text>
</comment>
<comment type="caution">
    <text evidence="2">The sequence shown here is derived from an EMBL/GenBank/DDBJ whole genome shotgun (WGS) entry which is preliminary data.</text>
</comment>
<dbReference type="Proteomes" id="UP000179164">
    <property type="component" value="Unassembled WGS sequence"/>
</dbReference>